<feature type="domain" description="SSD" evidence="7">
    <location>
        <begin position="524"/>
        <end position="689"/>
    </location>
</feature>
<feature type="transmembrane region" description="Helical" evidence="6">
    <location>
        <begin position="666"/>
        <end position="690"/>
    </location>
</feature>
<name>A0A9X1XZ47_9BACL</name>
<dbReference type="InterPro" id="IPR000731">
    <property type="entry name" value="SSD"/>
</dbReference>
<evidence type="ECO:0000256" key="3">
    <source>
        <dbReference type="ARBA" id="ARBA00022692"/>
    </source>
</evidence>
<dbReference type="EMBL" id="JALPRK010000010">
    <property type="protein sequence ID" value="MCK8487959.1"/>
    <property type="molecule type" value="Genomic_DNA"/>
</dbReference>
<accession>A0A9X1XZ47</accession>
<evidence type="ECO:0000313" key="8">
    <source>
        <dbReference type="EMBL" id="MCK8487959.1"/>
    </source>
</evidence>
<keyword evidence="2" id="KW-1003">Cell membrane</keyword>
<dbReference type="PANTHER" id="PTHR33406">
    <property type="entry name" value="MEMBRANE PROTEIN MJ1562-RELATED"/>
    <property type="match status" value="1"/>
</dbReference>
<dbReference type="InterPro" id="IPR050545">
    <property type="entry name" value="Mycobact_MmpL"/>
</dbReference>
<feature type="transmembrane region" description="Helical" evidence="6">
    <location>
        <begin position="585"/>
        <end position="605"/>
    </location>
</feature>
<evidence type="ECO:0000256" key="6">
    <source>
        <dbReference type="SAM" id="Phobius"/>
    </source>
</evidence>
<feature type="transmembrane region" description="Helical" evidence="6">
    <location>
        <begin position="180"/>
        <end position="199"/>
    </location>
</feature>
<dbReference type="SUPFAM" id="SSF82866">
    <property type="entry name" value="Multidrug efflux transporter AcrB transmembrane domain"/>
    <property type="match status" value="2"/>
</dbReference>
<evidence type="ECO:0000256" key="4">
    <source>
        <dbReference type="ARBA" id="ARBA00022989"/>
    </source>
</evidence>
<feature type="transmembrane region" description="Helical" evidence="6">
    <location>
        <begin position="634"/>
        <end position="654"/>
    </location>
</feature>
<dbReference type="AlphaFoldDB" id="A0A9X1XZ47"/>
<comment type="subcellular location">
    <subcellularLocation>
        <location evidence="1">Cell membrane</location>
        <topology evidence="1">Multi-pass membrane protein</topology>
    </subcellularLocation>
</comment>
<dbReference type="Pfam" id="PF03176">
    <property type="entry name" value="MMPL"/>
    <property type="match status" value="2"/>
</dbReference>
<feature type="transmembrane region" description="Helical" evidence="6">
    <location>
        <begin position="369"/>
        <end position="389"/>
    </location>
</feature>
<keyword evidence="3 6" id="KW-0812">Transmembrane</keyword>
<comment type="caution">
    <text evidence="8">The sequence shown here is derived from an EMBL/GenBank/DDBJ whole genome shotgun (WGS) entry which is preliminary data.</text>
</comment>
<dbReference type="Proteomes" id="UP001139534">
    <property type="component" value="Unassembled WGS sequence"/>
</dbReference>
<feature type="transmembrane region" description="Helical" evidence="6">
    <location>
        <begin position="306"/>
        <end position="331"/>
    </location>
</feature>
<dbReference type="GO" id="GO:0005886">
    <property type="term" value="C:plasma membrane"/>
    <property type="evidence" value="ECO:0007669"/>
    <property type="project" value="UniProtKB-SubCell"/>
</dbReference>
<dbReference type="Gene3D" id="1.20.1640.10">
    <property type="entry name" value="Multidrug efflux transporter AcrB transmembrane domain"/>
    <property type="match status" value="2"/>
</dbReference>
<gene>
    <name evidence="8" type="ORF">M0651_12320</name>
</gene>
<organism evidence="8 9">
    <name type="scientific">Paenibacillus mellifer</name>
    <dbReference type="NCBI Taxonomy" id="2937794"/>
    <lineage>
        <taxon>Bacteria</taxon>
        <taxon>Bacillati</taxon>
        <taxon>Bacillota</taxon>
        <taxon>Bacilli</taxon>
        <taxon>Bacillales</taxon>
        <taxon>Paenibacillaceae</taxon>
        <taxon>Paenibacillus</taxon>
    </lineage>
</organism>
<reference evidence="8" key="1">
    <citation type="submission" date="2022-04" db="EMBL/GenBank/DDBJ databases">
        <authorList>
            <person name="Seo M.-J."/>
        </authorList>
    </citation>
    <scope>NUCLEOTIDE SEQUENCE</scope>
    <source>
        <strain evidence="8">MBLB2552</strain>
    </source>
</reference>
<feature type="transmembrane region" description="Helical" evidence="6">
    <location>
        <begin position="230"/>
        <end position="254"/>
    </location>
</feature>
<dbReference type="PANTHER" id="PTHR33406:SF13">
    <property type="entry name" value="MEMBRANE PROTEIN YDFJ"/>
    <property type="match status" value="1"/>
</dbReference>
<evidence type="ECO:0000256" key="2">
    <source>
        <dbReference type="ARBA" id="ARBA00022475"/>
    </source>
</evidence>
<evidence type="ECO:0000259" key="7">
    <source>
        <dbReference type="PROSITE" id="PS50156"/>
    </source>
</evidence>
<feature type="transmembrane region" description="Helical" evidence="6">
    <location>
        <begin position="204"/>
        <end position="224"/>
    </location>
</feature>
<feature type="transmembrane region" description="Helical" evidence="6">
    <location>
        <begin position="275"/>
        <end position="300"/>
    </location>
</feature>
<evidence type="ECO:0000313" key="9">
    <source>
        <dbReference type="Proteomes" id="UP001139534"/>
    </source>
</evidence>
<dbReference type="RefSeq" id="WP_248552043.1">
    <property type="nucleotide sequence ID" value="NZ_JALPRK010000010.1"/>
</dbReference>
<dbReference type="InterPro" id="IPR004869">
    <property type="entry name" value="MMPL_dom"/>
</dbReference>
<feature type="transmembrane region" description="Helical" evidence="6">
    <location>
        <begin position="548"/>
        <end position="569"/>
    </location>
</feature>
<keyword evidence="4 6" id="KW-1133">Transmembrane helix</keyword>
<feature type="transmembrane region" description="Helical" evidence="6">
    <location>
        <begin position="521"/>
        <end position="541"/>
    </location>
</feature>
<dbReference type="PROSITE" id="PS50156">
    <property type="entry name" value="SSD"/>
    <property type="match status" value="2"/>
</dbReference>
<evidence type="ECO:0000256" key="1">
    <source>
        <dbReference type="ARBA" id="ARBA00004651"/>
    </source>
</evidence>
<evidence type="ECO:0000256" key="5">
    <source>
        <dbReference type="ARBA" id="ARBA00023136"/>
    </source>
</evidence>
<proteinExistence type="predicted"/>
<sequence length="739" mass="79277">MSKWLYKLGSWTGSNSKQVILAFILLMALLGALILSMGTAFQEDVSIPGTESEKAMTMLQEQFTGGEQKGQVNIVFKAPANETLDSAKNKAAISDLLAKIQEDQAVISVATPYELGNINPDKQIGYAVVTYTSSADQVSQASKDRVEDNLKLTQDQGIETGLGGTVKFEQTKAGGGPGEALGVAIAYVILAFTFASLLVAGMPILIALIGVGTGVLCILLGTNYFDISSISLTLAGMLGIAVGIDYSLFIFSRFKQQLKKGYSVQESIAIANGTAGNAVVFAGITVIIALLGLIVVDIPFMTTMGIATAVVVLLSIIVAITVVPAILGIMGHRIQPKKSNRLILMLTRANKKKETPTNAWSRFVTKNPFIVAFVGIAVLVVMTIPFFHLNLGLPDDGNKQYETAERQGYDLLSKAYGAGFHSTLVVIADPANQEAADPDRLKALSEQINGLDHVKSATPAMPNQSGDMFLMSVTPEDGPNAPETKDLVKEIRDLSDKGNMELLVTGATAINIDITEQIMSALPTFAILIVAFAFILMMVVFRSLLVPLKAVLGFVLSIGATLGFTVFIVQDGNFLDLFGFPGESAILFLLPVLCIGILFGLSMDYEVFLVSRMREEFAHTGDAKKAIHAGLKENGAVVTAAGLIMISVFSGFIFSHDPTIKQMGLALAVGVLFDAFVVRLAIVPAVMTLLGKSAWYFPKWLDKILPNFDIEGESIMKEYSEKGKEPKSYAGQVQVNKWQ</sequence>
<keyword evidence="5 6" id="KW-0472">Membrane</keyword>
<protein>
    <submittedName>
        <fullName evidence="8">MMPL family transporter</fullName>
    </submittedName>
</protein>
<feature type="domain" description="SSD" evidence="7">
    <location>
        <begin position="216"/>
        <end position="329"/>
    </location>
</feature>
<keyword evidence="9" id="KW-1185">Reference proteome</keyword>